<dbReference type="RefSeq" id="WP_093317831.1">
    <property type="nucleotide sequence ID" value="NZ_FOAF01000001.1"/>
</dbReference>
<dbReference type="PANTHER" id="PTHR30203">
    <property type="entry name" value="OUTER MEMBRANE CATION EFFLUX PROTEIN"/>
    <property type="match status" value="1"/>
</dbReference>
<dbReference type="SUPFAM" id="SSF56954">
    <property type="entry name" value="Outer membrane efflux proteins (OEP)"/>
    <property type="match status" value="1"/>
</dbReference>
<dbReference type="Pfam" id="PF02321">
    <property type="entry name" value="OEP"/>
    <property type="match status" value="2"/>
</dbReference>
<dbReference type="PANTHER" id="PTHR30203:SF24">
    <property type="entry name" value="BLR4935 PROTEIN"/>
    <property type="match status" value="1"/>
</dbReference>
<accession>A0A1H7HX25</accession>
<dbReference type="OrthoDB" id="9791261at2"/>
<dbReference type="GO" id="GO:0015562">
    <property type="term" value="F:efflux transmembrane transporter activity"/>
    <property type="evidence" value="ECO:0007669"/>
    <property type="project" value="InterPro"/>
</dbReference>
<proteinExistence type="inferred from homology"/>
<evidence type="ECO:0000256" key="1">
    <source>
        <dbReference type="ARBA" id="ARBA00007613"/>
    </source>
</evidence>
<dbReference type="STRING" id="407022.SAMN05661044_00494"/>
<evidence type="ECO:0000313" key="2">
    <source>
        <dbReference type="EMBL" id="SEK54152.1"/>
    </source>
</evidence>
<evidence type="ECO:0000313" key="3">
    <source>
        <dbReference type="Proteomes" id="UP000199421"/>
    </source>
</evidence>
<dbReference type="AlphaFoldDB" id="A0A1H7HX25"/>
<sequence>MKKIVFMSLLFSLFLLPSVYAQKLKLMEALKQASKSNPDLKTVAYQINVAQADSTTAALRPNPIFHNETIQLAQNKNFAANTTWSDPLNRQVMFTLTKPFQLAGQRQKKIQLANQHIDLAQKGYQENQRQVFADVALKWMEVYTAHKQLDILRIAKSNVDSLSDINSIRMEKQVITQTDFMRTQLLAKEYELKVRSAEQDLKNRLTELSYLVGAKSLEDIDMNDQFVLGIANNGDTLLQKALSYRSDIKLAQSLITVSDKNISLQKSLAVPVPEFGFMWNPQNTINYVGFALTFDLPLFSRNQGEIKKAYVLKNQSEQQYQAIKNKAQSEVTTAYASYLTQQQNTHKFTDGLLLQSEHILNNVKYAYLRGGTTLIDFLEAQRSWLETQQQYYDALQSYRQSYIQLLYATGLITQLVQ</sequence>
<dbReference type="Gene3D" id="1.20.1600.10">
    <property type="entry name" value="Outer membrane efflux proteins (OEP)"/>
    <property type="match status" value="1"/>
</dbReference>
<protein>
    <submittedName>
        <fullName evidence="2">Outer membrane protein, cobalt-zinc-cadmium efflux system</fullName>
    </submittedName>
</protein>
<comment type="similarity">
    <text evidence="1">Belongs to the outer membrane factor (OMF) (TC 1.B.17) family.</text>
</comment>
<dbReference type="EMBL" id="FOAF01000001">
    <property type="protein sequence ID" value="SEK54152.1"/>
    <property type="molecule type" value="Genomic_DNA"/>
</dbReference>
<keyword evidence="3" id="KW-1185">Reference proteome</keyword>
<name>A0A1H7HX25_OLID1</name>
<organism evidence="2 3">
    <name type="scientific">Olivibacter domesticus</name>
    <name type="common">Pseudosphingobacterium domesticum</name>
    <dbReference type="NCBI Taxonomy" id="407022"/>
    <lineage>
        <taxon>Bacteria</taxon>
        <taxon>Pseudomonadati</taxon>
        <taxon>Bacteroidota</taxon>
        <taxon>Sphingobacteriia</taxon>
        <taxon>Sphingobacteriales</taxon>
        <taxon>Sphingobacteriaceae</taxon>
        <taxon>Olivibacter</taxon>
    </lineage>
</organism>
<gene>
    <name evidence="2" type="ORF">SAMN05661044_00494</name>
</gene>
<reference evidence="3" key="1">
    <citation type="submission" date="2016-10" db="EMBL/GenBank/DDBJ databases">
        <authorList>
            <person name="Varghese N."/>
            <person name="Submissions S."/>
        </authorList>
    </citation>
    <scope>NUCLEOTIDE SEQUENCE [LARGE SCALE GENOMIC DNA]</scope>
    <source>
        <strain evidence="3">DSM 18733</strain>
    </source>
</reference>
<dbReference type="InterPro" id="IPR003423">
    <property type="entry name" value="OMP_efflux"/>
</dbReference>
<dbReference type="Proteomes" id="UP000199421">
    <property type="component" value="Unassembled WGS sequence"/>
</dbReference>
<dbReference type="InterPro" id="IPR010131">
    <property type="entry name" value="MdtP/NodT-like"/>
</dbReference>